<proteinExistence type="predicted"/>
<sequence>MTAPTDAASGEITASDVVVIEIGTNASGGSNQITNPGSAGSNKIDVAGTFADSGSMAVGIVTDDQVGVSATVGESLTFYNQ</sequence>
<evidence type="ECO:0000313" key="1">
    <source>
        <dbReference type="EMBL" id="KKL68981.1"/>
    </source>
</evidence>
<name>A0A0F9ERS2_9ZZZZ</name>
<comment type="caution">
    <text evidence="1">The sequence shown here is derived from an EMBL/GenBank/DDBJ whole genome shotgun (WGS) entry which is preliminary data.</text>
</comment>
<dbReference type="EMBL" id="LAZR01026365">
    <property type="protein sequence ID" value="KKL68981.1"/>
    <property type="molecule type" value="Genomic_DNA"/>
</dbReference>
<protein>
    <submittedName>
        <fullName evidence="1">Uncharacterized protein</fullName>
    </submittedName>
</protein>
<reference evidence="1" key="1">
    <citation type="journal article" date="2015" name="Nature">
        <title>Complex archaea that bridge the gap between prokaryotes and eukaryotes.</title>
        <authorList>
            <person name="Spang A."/>
            <person name="Saw J.H."/>
            <person name="Jorgensen S.L."/>
            <person name="Zaremba-Niedzwiedzka K."/>
            <person name="Martijn J."/>
            <person name="Lind A.E."/>
            <person name="van Eijk R."/>
            <person name="Schleper C."/>
            <person name="Guy L."/>
            <person name="Ettema T.J."/>
        </authorList>
    </citation>
    <scope>NUCLEOTIDE SEQUENCE</scope>
</reference>
<accession>A0A0F9ERS2</accession>
<gene>
    <name evidence="1" type="ORF">LCGC14_2119550</name>
</gene>
<dbReference type="AlphaFoldDB" id="A0A0F9ERS2"/>
<organism evidence="1">
    <name type="scientific">marine sediment metagenome</name>
    <dbReference type="NCBI Taxonomy" id="412755"/>
    <lineage>
        <taxon>unclassified sequences</taxon>
        <taxon>metagenomes</taxon>
        <taxon>ecological metagenomes</taxon>
    </lineage>
</organism>